<protein>
    <submittedName>
        <fullName evidence="2">Quinone oxidoreductase 2</fullName>
    </submittedName>
</protein>
<comment type="caution">
    <text evidence="2">The sequence shown here is derived from an EMBL/GenBank/DDBJ whole genome shotgun (WGS) entry which is preliminary data.</text>
</comment>
<dbReference type="SUPFAM" id="SSF51735">
    <property type="entry name" value="NAD(P)-binding Rossmann-fold domains"/>
    <property type="match status" value="1"/>
</dbReference>
<evidence type="ECO:0000259" key="1">
    <source>
        <dbReference type="Pfam" id="PF13460"/>
    </source>
</evidence>
<dbReference type="InterPro" id="IPR016040">
    <property type="entry name" value="NAD(P)-bd_dom"/>
</dbReference>
<gene>
    <name evidence="2" type="ORF">FC90_GL001114</name>
</gene>
<dbReference type="Pfam" id="PF13460">
    <property type="entry name" value="NAD_binding_10"/>
    <property type="match status" value="1"/>
</dbReference>
<dbReference type="InterPro" id="IPR052718">
    <property type="entry name" value="NmrA-type_oxidoreductase"/>
</dbReference>
<evidence type="ECO:0000313" key="2">
    <source>
        <dbReference type="EMBL" id="KRM21962.1"/>
    </source>
</evidence>
<name>A0AA89KWU7_9LACO</name>
<organism evidence="2 3">
    <name type="scientific">Latilactobacillus graminis DSM 20719</name>
    <dbReference type="NCBI Taxonomy" id="1423752"/>
    <lineage>
        <taxon>Bacteria</taxon>
        <taxon>Bacillati</taxon>
        <taxon>Bacillota</taxon>
        <taxon>Bacilli</taxon>
        <taxon>Lactobacillales</taxon>
        <taxon>Lactobacillaceae</taxon>
        <taxon>Latilactobacillus</taxon>
    </lineage>
</organism>
<dbReference type="EMBL" id="AYZB01000037">
    <property type="protein sequence ID" value="KRM21962.1"/>
    <property type="molecule type" value="Genomic_DNA"/>
</dbReference>
<evidence type="ECO:0000313" key="3">
    <source>
        <dbReference type="Proteomes" id="UP000050823"/>
    </source>
</evidence>
<feature type="domain" description="NAD(P)-binding" evidence="1">
    <location>
        <begin position="36"/>
        <end position="172"/>
    </location>
</feature>
<dbReference type="CDD" id="cd05269">
    <property type="entry name" value="TMR_SDR_a"/>
    <property type="match status" value="1"/>
</dbReference>
<sequence>MLLILKSQVTYKVTNEIQKEIFNMKYAITAVTGRFGQVAMKTLAELVPAEQIIGLARNTDKAANMVPAGVTVRPGDYNDVATLTESMKGVDRLLFISSQPGGDVPRAQQHLNVIEAAKNAGVKWIAYTSFPHADSATGALASDHIQTEKALAASGIDHTFLRNNWYLENEMDSIKGALAGQPFVYGAGEGHVGWALEHDYAEAAAKVLVSDQPKAIYEFAGVPATYADLAQAISELTNQEFKVVSLDTADYRRGLEDNGLPAEVAEVVTAIQTMIQDGDLDETTSDLPDVLGRPLPSLKAALQTIIK</sequence>
<dbReference type="Gene3D" id="3.40.50.720">
    <property type="entry name" value="NAD(P)-binding Rossmann-like Domain"/>
    <property type="match status" value="1"/>
</dbReference>
<proteinExistence type="predicted"/>
<dbReference type="Proteomes" id="UP000050823">
    <property type="component" value="Unassembled WGS sequence"/>
</dbReference>
<reference evidence="2 3" key="1">
    <citation type="journal article" date="2015" name="Genome Announc.">
        <title>Expanding the biotechnology potential of lactobacilli through comparative genomics of 213 strains and associated genera.</title>
        <authorList>
            <person name="Sun Z."/>
            <person name="Harris H.M."/>
            <person name="McCann A."/>
            <person name="Guo C."/>
            <person name="Argimon S."/>
            <person name="Zhang W."/>
            <person name="Yang X."/>
            <person name="Jeffery I.B."/>
            <person name="Cooney J.C."/>
            <person name="Kagawa T.F."/>
            <person name="Liu W."/>
            <person name="Song Y."/>
            <person name="Salvetti E."/>
            <person name="Wrobel A."/>
            <person name="Rasinkangas P."/>
            <person name="Parkhill J."/>
            <person name="Rea M.C."/>
            <person name="O'Sullivan O."/>
            <person name="Ritari J."/>
            <person name="Douillard F.P."/>
            <person name="Paul Ross R."/>
            <person name="Yang R."/>
            <person name="Briner A.E."/>
            <person name="Felis G.E."/>
            <person name="de Vos W.M."/>
            <person name="Barrangou R."/>
            <person name="Klaenhammer T.R."/>
            <person name="Caufield P.W."/>
            <person name="Cui Y."/>
            <person name="Zhang H."/>
            <person name="O'Toole P.W."/>
        </authorList>
    </citation>
    <scope>NUCLEOTIDE SEQUENCE [LARGE SCALE GENOMIC DNA]</scope>
    <source>
        <strain evidence="2 3">DSM 20719</strain>
    </source>
</reference>
<dbReference type="PANTHER" id="PTHR47129:SF1">
    <property type="entry name" value="NMRA-LIKE DOMAIN-CONTAINING PROTEIN"/>
    <property type="match status" value="1"/>
</dbReference>
<dbReference type="AlphaFoldDB" id="A0AA89KWU7"/>
<dbReference type="PANTHER" id="PTHR47129">
    <property type="entry name" value="QUINONE OXIDOREDUCTASE 2"/>
    <property type="match status" value="1"/>
</dbReference>
<accession>A0AA89KWU7</accession>
<dbReference type="Gene3D" id="3.90.25.10">
    <property type="entry name" value="UDP-galactose 4-epimerase, domain 1"/>
    <property type="match status" value="1"/>
</dbReference>
<dbReference type="InterPro" id="IPR036291">
    <property type="entry name" value="NAD(P)-bd_dom_sf"/>
</dbReference>